<sequence>MITFPSECSRGCRLSLAMRRFLESVLARLISGHFLILLEGGGLRRGPTPFSGSSSFILFEKLKALKLVLRRWNKEVFGKVEVLEGASFELEFERYFPSSDPKNSGVEDLRDFKPISLVGRLYKWLARQILDAVLIANEVINSILKAMEGRFFVSWTLRKPMIMWSGCFLLMVMEKMGFGEKWLKWIKWCLSTTSFSLLVNGTPSGFFQSSRGLRQGDPILPYLFVIAMEVLNCLLKRAACDGFLSAYQVQGRGRKGVEVNLDKSELILMGRVEKVDDLACELGCKVGTFLLTWGCHWGLLLTPWQLGMVLRKGSAKGNGQRVRFWKDKWCGTSPLFDSFPSLFDLAAAKEAWDEVENLLGRLCGERVLLDEEDRVDPVRLGWSLGVQKVHYSVESGPSVLVLVSLEG</sequence>
<dbReference type="Proteomes" id="UP000288805">
    <property type="component" value="Unassembled WGS sequence"/>
</dbReference>
<evidence type="ECO:0000313" key="2">
    <source>
        <dbReference type="Proteomes" id="UP000288805"/>
    </source>
</evidence>
<dbReference type="InterPro" id="IPR052343">
    <property type="entry name" value="Retrotransposon-Effector_Assoc"/>
</dbReference>
<protein>
    <submittedName>
        <fullName evidence="1">Uncharacterized protein</fullName>
    </submittedName>
</protein>
<gene>
    <name evidence="1" type="ORF">CK203_095572</name>
</gene>
<evidence type="ECO:0000313" key="1">
    <source>
        <dbReference type="EMBL" id="RVW32993.1"/>
    </source>
</evidence>
<dbReference type="EMBL" id="QGNW01001698">
    <property type="protein sequence ID" value="RVW32993.1"/>
    <property type="molecule type" value="Genomic_DNA"/>
</dbReference>
<dbReference type="PANTHER" id="PTHR46890:SF1">
    <property type="entry name" value="REVERSE TRANSCRIPTASE DOMAIN-CONTAINING PROTEIN"/>
    <property type="match status" value="1"/>
</dbReference>
<dbReference type="PANTHER" id="PTHR46890">
    <property type="entry name" value="NON-LTR RETROLELEMENT REVERSE TRANSCRIPTASE-LIKE PROTEIN-RELATED"/>
    <property type="match status" value="1"/>
</dbReference>
<comment type="caution">
    <text evidence="1">The sequence shown here is derived from an EMBL/GenBank/DDBJ whole genome shotgun (WGS) entry which is preliminary data.</text>
</comment>
<name>A0A438DC15_VITVI</name>
<dbReference type="AlphaFoldDB" id="A0A438DC15"/>
<reference evidence="1 2" key="1">
    <citation type="journal article" date="2018" name="PLoS Genet.">
        <title>Population sequencing reveals clonal diversity and ancestral inbreeding in the grapevine cultivar Chardonnay.</title>
        <authorList>
            <person name="Roach M.J."/>
            <person name="Johnson D.L."/>
            <person name="Bohlmann J."/>
            <person name="van Vuuren H.J."/>
            <person name="Jones S.J."/>
            <person name="Pretorius I.S."/>
            <person name="Schmidt S.A."/>
            <person name="Borneman A.R."/>
        </authorList>
    </citation>
    <scope>NUCLEOTIDE SEQUENCE [LARGE SCALE GENOMIC DNA]</scope>
    <source>
        <strain evidence="2">cv. Chardonnay</strain>
        <tissue evidence="1">Leaf</tissue>
    </source>
</reference>
<accession>A0A438DC15</accession>
<proteinExistence type="predicted"/>
<organism evidence="1 2">
    <name type="scientific">Vitis vinifera</name>
    <name type="common">Grape</name>
    <dbReference type="NCBI Taxonomy" id="29760"/>
    <lineage>
        <taxon>Eukaryota</taxon>
        <taxon>Viridiplantae</taxon>
        <taxon>Streptophyta</taxon>
        <taxon>Embryophyta</taxon>
        <taxon>Tracheophyta</taxon>
        <taxon>Spermatophyta</taxon>
        <taxon>Magnoliopsida</taxon>
        <taxon>eudicotyledons</taxon>
        <taxon>Gunneridae</taxon>
        <taxon>Pentapetalae</taxon>
        <taxon>rosids</taxon>
        <taxon>Vitales</taxon>
        <taxon>Vitaceae</taxon>
        <taxon>Viteae</taxon>
        <taxon>Vitis</taxon>
    </lineage>
</organism>